<sequence>MVEMVDHLSLQQLPDALQEDLEPSKKDPDNACWTCTPPDTVTDPDSGSVPLSVDKVPVAIPVRFHHPLLPLMSQPPDPHSIVISPIRPLANETVEEILNLFTHAIGFYHLINHPAEDFDYQEELHKYPTEFGGLKVSFIRESFYPTAGRAESTLVHLTGGSSTTTIGRQPSTANQPAATDVSLTLSFKAVFGSTVRISSSESKSKDRLEGKLDVLVIPEADQIKIYITVSTHTLAMTAVTAKSGAATPDWASNIRIASAKHGHELGKVTRVFDPSPQQTFPSAFTHDVSLVDTIGWTALKPAANSPKPKLSLQWLSQDEWSGTKYYSSKLALLDDSLTEDEAKSIGVIDSRCQVHRSSIEFGQPGNTRVFGQNGTPVCVVEDMPDKTGKIAKVAGFSSFVQVASDVQRYDLEGEKLYKRLEEGRVAFYGAFQVPPELSCGYRIA</sequence>
<proteinExistence type="predicted"/>
<protein>
    <submittedName>
        <fullName evidence="1">Uncharacterized protein</fullName>
    </submittedName>
</protein>
<organism evidence="1 2">
    <name type="scientific">Podospora pseudocomata</name>
    <dbReference type="NCBI Taxonomy" id="2093779"/>
    <lineage>
        <taxon>Eukaryota</taxon>
        <taxon>Fungi</taxon>
        <taxon>Dikarya</taxon>
        <taxon>Ascomycota</taxon>
        <taxon>Pezizomycotina</taxon>
        <taxon>Sordariomycetes</taxon>
        <taxon>Sordariomycetidae</taxon>
        <taxon>Sordariales</taxon>
        <taxon>Podosporaceae</taxon>
        <taxon>Podospora</taxon>
    </lineage>
</organism>
<name>A0ABR0GHV3_9PEZI</name>
<evidence type="ECO:0000313" key="1">
    <source>
        <dbReference type="EMBL" id="KAK4655330.1"/>
    </source>
</evidence>
<dbReference type="EMBL" id="JAFFHA010000005">
    <property type="protein sequence ID" value="KAK4655330.1"/>
    <property type="molecule type" value="Genomic_DNA"/>
</dbReference>
<dbReference type="Proteomes" id="UP001323405">
    <property type="component" value="Unassembled WGS sequence"/>
</dbReference>
<accession>A0ABR0GHV3</accession>
<gene>
    <name evidence="1" type="ORF">QC762_301436</name>
</gene>
<keyword evidence="2" id="KW-1185">Reference proteome</keyword>
<evidence type="ECO:0000313" key="2">
    <source>
        <dbReference type="Proteomes" id="UP001323405"/>
    </source>
</evidence>
<dbReference type="RefSeq" id="XP_062744305.1">
    <property type="nucleotide sequence ID" value="XM_062888450.1"/>
</dbReference>
<dbReference type="GeneID" id="87908357"/>
<reference evidence="1 2" key="1">
    <citation type="journal article" date="2023" name="bioRxiv">
        <title>High-quality genome assemblies of four members of thePodospora anserinaspecies complex.</title>
        <authorList>
            <person name="Ament-Velasquez S.L."/>
            <person name="Vogan A.A."/>
            <person name="Wallerman O."/>
            <person name="Hartmann F."/>
            <person name="Gautier V."/>
            <person name="Silar P."/>
            <person name="Giraud T."/>
            <person name="Johannesson H."/>
        </authorList>
    </citation>
    <scope>NUCLEOTIDE SEQUENCE [LARGE SCALE GENOMIC DNA]</scope>
    <source>
        <strain evidence="1 2">CBS 415.72m</strain>
    </source>
</reference>
<comment type="caution">
    <text evidence="1">The sequence shown here is derived from an EMBL/GenBank/DDBJ whole genome shotgun (WGS) entry which is preliminary data.</text>
</comment>